<evidence type="ECO:0000256" key="2">
    <source>
        <dbReference type="ARBA" id="ARBA00022475"/>
    </source>
</evidence>
<evidence type="ECO:0000256" key="4">
    <source>
        <dbReference type="ARBA" id="ARBA00022692"/>
    </source>
</evidence>
<dbReference type="PANTHER" id="PTHR24242:SF393">
    <property type="entry name" value="OLFACTORY RECEPTOR"/>
    <property type="match status" value="1"/>
</dbReference>
<keyword evidence="17" id="KW-1185">Reference proteome</keyword>
<evidence type="ECO:0000256" key="8">
    <source>
        <dbReference type="ARBA" id="ARBA00023136"/>
    </source>
</evidence>
<feature type="transmembrane region" description="Helical" evidence="14">
    <location>
        <begin position="212"/>
        <end position="231"/>
    </location>
</feature>
<comment type="caution">
    <text evidence="16">The sequence shown here is derived from an EMBL/GenBank/DDBJ whole genome shotgun (WGS) entry which is preliminary data.</text>
</comment>
<evidence type="ECO:0000256" key="13">
    <source>
        <dbReference type="RuleBase" id="RU000688"/>
    </source>
</evidence>
<accession>A0A8T2IRF3</accession>
<dbReference type="PROSITE" id="PS50262">
    <property type="entry name" value="G_PROTEIN_RECEP_F1_2"/>
    <property type="match status" value="1"/>
</dbReference>
<name>A0A8T2IRF3_9PIPI</name>
<dbReference type="GO" id="GO:0005886">
    <property type="term" value="C:plasma membrane"/>
    <property type="evidence" value="ECO:0007669"/>
    <property type="project" value="UniProtKB-SubCell"/>
</dbReference>
<keyword evidence="4 13" id="KW-0812">Transmembrane</keyword>
<keyword evidence="7 13" id="KW-0297">G-protein coupled receptor</keyword>
<keyword evidence="9" id="KW-1015">Disulfide bond</keyword>
<evidence type="ECO:0000256" key="7">
    <source>
        <dbReference type="ARBA" id="ARBA00023040"/>
    </source>
</evidence>
<keyword evidence="2 14" id="KW-1003">Cell membrane</keyword>
<proteinExistence type="inferred from homology"/>
<comment type="similarity">
    <text evidence="13">Belongs to the G-protein coupled receptor 1 family.</text>
</comment>
<dbReference type="EMBL" id="JAACNH010000009">
    <property type="protein sequence ID" value="KAG8433538.1"/>
    <property type="molecule type" value="Genomic_DNA"/>
</dbReference>
<dbReference type="InterPro" id="IPR017452">
    <property type="entry name" value="GPCR_Rhodpsn_7TM"/>
</dbReference>
<evidence type="ECO:0000256" key="11">
    <source>
        <dbReference type="ARBA" id="ARBA00023180"/>
    </source>
</evidence>
<dbReference type="PRINTS" id="PR00245">
    <property type="entry name" value="OLFACTORYR"/>
</dbReference>
<evidence type="ECO:0000256" key="6">
    <source>
        <dbReference type="ARBA" id="ARBA00022989"/>
    </source>
</evidence>
<feature type="transmembrane region" description="Helical" evidence="14">
    <location>
        <begin position="243"/>
        <end position="266"/>
    </location>
</feature>
<dbReference type="FunFam" id="1.20.1070.10:FF:000010">
    <property type="entry name" value="Olfactory receptor"/>
    <property type="match status" value="1"/>
</dbReference>
<feature type="transmembrane region" description="Helical" evidence="14">
    <location>
        <begin position="66"/>
        <end position="90"/>
    </location>
</feature>
<dbReference type="Proteomes" id="UP000812440">
    <property type="component" value="Chromosome 9"/>
</dbReference>
<dbReference type="GO" id="GO:0004930">
    <property type="term" value="F:G protein-coupled receptor activity"/>
    <property type="evidence" value="ECO:0007669"/>
    <property type="project" value="UniProtKB-KW"/>
</dbReference>
<dbReference type="AlphaFoldDB" id="A0A8T2IRF3"/>
<evidence type="ECO:0000256" key="9">
    <source>
        <dbReference type="ARBA" id="ARBA00023157"/>
    </source>
</evidence>
<evidence type="ECO:0000256" key="12">
    <source>
        <dbReference type="ARBA" id="ARBA00023224"/>
    </source>
</evidence>
<dbReference type="InterPro" id="IPR050939">
    <property type="entry name" value="Olfactory_GPCR1"/>
</dbReference>
<feature type="transmembrane region" description="Helical" evidence="14">
    <location>
        <begin position="29"/>
        <end position="54"/>
    </location>
</feature>
<feature type="domain" description="G-protein coupled receptors family 1 profile" evidence="15">
    <location>
        <begin position="45"/>
        <end position="295"/>
    </location>
</feature>
<keyword evidence="12 13" id="KW-0807">Transducer</keyword>
<protein>
    <recommendedName>
        <fullName evidence="14">Olfactory receptor</fullName>
    </recommendedName>
</protein>
<evidence type="ECO:0000259" key="15">
    <source>
        <dbReference type="PROSITE" id="PS50262"/>
    </source>
</evidence>
<feature type="transmembrane region" description="Helical" evidence="14">
    <location>
        <begin position="142"/>
        <end position="167"/>
    </location>
</feature>
<dbReference type="SUPFAM" id="SSF81321">
    <property type="entry name" value="Family A G protein-coupled receptor-like"/>
    <property type="match status" value="1"/>
</dbReference>
<dbReference type="Pfam" id="PF13853">
    <property type="entry name" value="7tm_4"/>
    <property type="match status" value="1"/>
</dbReference>
<dbReference type="GO" id="GO:0004984">
    <property type="term" value="F:olfactory receptor activity"/>
    <property type="evidence" value="ECO:0007669"/>
    <property type="project" value="InterPro"/>
</dbReference>
<dbReference type="PANTHER" id="PTHR24242">
    <property type="entry name" value="G-PROTEIN COUPLED RECEPTOR"/>
    <property type="match status" value="1"/>
</dbReference>
<sequence>MTGINFLHNNSQSQTFLLLGFQGLYSYRFLVFAIFIIVYTFILCGNVLIILVIVSNGLLHSPMYFFLCNLSLLEIVCTTEIIPAILQILVRNQIRLSLFGCFVQLYLFGTFSATESFLLTVMSYDRYLAICRPLHYSSIMHFRICCFLVLASWTSSFLIISFVIGFLSQQDFCRQINVVDHFFCDLVPVMSLSCSDTSTVKMAIYLSSPFSLISPFLFIATTYVSIIRSVLNIQSVTGKKKAFSTCSSHLTVVSIYYITLFMMYVVPTNGSSLELNKVLSLLYTVITPTLNPFIYSLNNREIKSGIHLSLNWKIKKENKVPI</sequence>
<evidence type="ECO:0000313" key="17">
    <source>
        <dbReference type="Proteomes" id="UP000812440"/>
    </source>
</evidence>
<evidence type="ECO:0000256" key="1">
    <source>
        <dbReference type="ARBA" id="ARBA00004651"/>
    </source>
</evidence>
<evidence type="ECO:0000256" key="5">
    <source>
        <dbReference type="ARBA" id="ARBA00022725"/>
    </source>
</evidence>
<evidence type="ECO:0000256" key="3">
    <source>
        <dbReference type="ARBA" id="ARBA00022606"/>
    </source>
</evidence>
<keyword evidence="10 13" id="KW-0675">Receptor</keyword>
<keyword evidence="6 14" id="KW-1133">Transmembrane helix</keyword>
<keyword evidence="8 14" id="KW-0472">Membrane</keyword>
<comment type="subcellular location">
    <subcellularLocation>
        <location evidence="1 14">Cell membrane</location>
        <topology evidence="1 14">Multi-pass membrane protein</topology>
    </subcellularLocation>
</comment>
<dbReference type="PRINTS" id="PR00237">
    <property type="entry name" value="GPCRRHODOPSN"/>
</dbReference>
<keyword evidence="3 14" id="KW-0716">Sensory transduction</keyword>
<dbReference type="InterPro" id="IPR000725">
    <property type="entry name" value="Olfact_rcpt"/>
</dbReference>
<evidence type="ECO:0000313" key="16">
    <source>
        <dbReference type="EMBL" id="KAG8433538.1"/>
    </source>
</evidence>
<dbReference type="Gene3D" id="1.20.1070.10">
    <property type="entry name" value="Rhodopsin 7-helix transmembrane proteins"/>
    <property type="match status" value="1"/>
</dbReference>
<keyword evidence="11" id="KW-0325">Glycoprotein</keyword>
<dbReference type="PROSITE" id="PS00237">
    <property type="entry name" value="G_PROTEIN_RECEP_F1_1"/>
    <property type="match status" value="1"/>
</dbReference>
<gene>
    <name evidence="16" type="ORF">GDO86_017727</name>
</gene>
<feature type="transmembrane region" description="Helical" evidence="14">
    <location>
        <begin position="96"/>
        <end position="121"/>
    </location>
</feature>
<evidence type="ECO:0000256" key="10">
    <source>
        <dbReference type="ARBA" id="ARBA00023170"/>
    </source>
</evidence>
<organism evidence="16 17">
    <name type="scientific">Hymenochirus boettgeri</name>
    <name type="common">Congo dwarf clawed frog</name>
    <dbReference type="NCBI Taxonomy" id="247094"/>
    <lineage>
        <taxon>Eukaryota</taxon>
        <taxon>Metazoa</taxon>
        <taxon>Chordata</taxon>
        <taxon>Craniata</taxon>
        <taxon>Vertebrata</taxon>
        <taxon>Euteleostomi</taxon>
        <taxon>Amphibia</taxon>
        <taxon>Batrachia</taxon>
        <taxon>Anura</taxon>
        <taxon>Pipoidea</taxon>
        <taxon>Pipidae</taxon>
        <taxon>Pipinae</taxon>
        <taxon>Hymenochirus</taxon>
    </lineage>
</organism>
<keyword evidence="5 14" id="KW-0552">Olfaction</keyword>
<dbReference type="InterPro" id="IPR000276">
    <property type="entry name" value="GPCR_Rhodpsn"/>
</dbReference>
<dbReference type="OrthoDB" id="5982315at2759"/>
<reference evidence="16" key="1">
    <citation type="thesis" date="2020" institute="ProQuest LLC" country="789 East Eisenhower Parkway, Ann Arbor, MI, USA">
        <title>Comparative Genomics and Chromosome Evolution.</title>
        <authorList>
            <person name="Mudd A.B."/>
        </authorList>
    </citation>
    <scope>NUCLEOTIDE SEQUENCE</scope>
    <source>
        <strain evidence="16">Female2</strain>
        <tissue evidence="16">Blood</tissue>
    </source>
</reference>
<evidence type="ECO:0000256" key="14">
    <source>
        <dbReference type="RuleBase" id="RU363047"/>
    </source>
</evidence>
<feature type="transmembrane region" description="Helical" evidence="14">
    <location>
        <begin position="278"/>
        <end position="297"/>
    </location>
</feature>